<dbReference type="AlphaFoldDB" id="B3NTR8"/>
<reference evidence="2 3" key="1">
    <citation type="journal article" date="2007" name="Nature">
        <title>Evolution of genes and genomes on the Drosophila phylogeny.</title>
        <authorList>
            <consortium name="Drosophila 12 Genomes Consortium"/>
            <person name="Clark A.G."/>
            <person name="Eisen M.B."/>
            <person name="Smith D.R."/>
            <person name="Bergman C.M."/>
            <person name="Oliver B."/>
            <person name="Markow T.A."/>
            <person name="Kaufman T.C."/>
            <person name="Kellis M."/>
            <person name="Gelbart W."/>
            <person name="Iyer V.N."/>
            <person name="Pollard D.A."/>
            <person name="Sackton T.B."/>
            <person name="Larracuente A.M."/>
            <person name="Singh N.D."/>
            <person name="Abad J.P."/>
            <person name="Abt D.N."/>
            <person name="Adryan B."/>
            <person name="Aguade M."/>
            <person name="Akashi H."/>
            <person name="Anderson W.W."/>
            <person name="Aquadro C.F."/>
            <person name="Ardell D.H."/>
            <person name="Arguello R."/>
            <person name="Artieri C.G."/>
            <person name="Barbash D.A."/>
            <person name="Barker D."/>
            <person name="Barsanti P."/>
            <person name="Batterham P."/>
            <person name="Batzoglou S."/>
            <person name="Begun D."/>
            <person name="Bhutkar A."/>
            <person name="Blanco E."/>
            <person name="Bosak S.A."/>
            <person name="Bradley R.K."/>
            <person name="Brand A.D."/>
            <person name="Brent M.R."/>
            <person name="Brooks A.N."/>
            <person name="Brown R.H."/>
            <person name="Butlin R.K."/>
            <person name="Caggese C."/>
            <person name="Calvi B.R."/>
            <person name="Bernardo de Carvalho A."/>
            <person name="Caspi A."/>
            <person name="Castrezana S."/>
            <person name="Celniker S.E."/>
            <person name="Chang J.L."/>
            <person name="Chapple C."/>
            <person name="Chatterji S."/>
            <person name="Chinwalla A."/>
            <person name="Civetta A."/>
            <person name="Clifton S.W."/>
            <person name="Comeron J.M."/>
            <person name="Costello J.C."/>
            <person name="Coyne J.A."/>
            <person name="Daub J."/>
            <person name="David R.G."/>
            <person name="Delcher A.L."/>
            <person name="Delehaunty K."/>
            <person name="Do C.B."/>
            <person name="Ebling H."/>
            <person name="Edwards K."/>
            <person name="Eickbush T."/>
            <person name="Evans J.D."/>
            <person name="Filipski A."/>
            <person name="Findeiss S."/>
            <person name="Freyhult E."/>
            <person name="Fulton L."/>
            <person name="Fulton R."/>
            <person name="Garcia A.C."/>
            <person name="Gardiner A."/>
            <person name="Garfield D.A."/>
            <person name="Garvin B.E."/>
            <person name="Gibson G."/>
            <person name="Gilbert D."/>
            <person name="Gnerre S."/>
            <person name="Godfrey J."/>
            <person name="Good R."/>
            <person name="Gotea V."/>
            <person name="Gravely B."/>
            <person name="Greenberg A.J."/>
            <person name="Griffiths-Jones S."/>
            <person name="Gross S."/>
            <person name="Guigo R."/>
            <person name="Gustafson E.A."/>
            <person name="Haerty W."/>
            <person name="Hahn M.W."/>
            <person name="Halligan D.L."/>
            <person name="Halpern A.L."/>
            <person name="Halter G.M."/>
            <person name="Han M.V."/>
            <person name="Heger A."/>
            <person name="Hillier L."/>
            <person name="Hinrichs A.S."/>
            <person name="Holmes I."/>
            <person name="Hoskins R.A."/>
            <person name="Hubisz M.J."/>
            <person name="Hultmark D."/>
            <person name="Huntley M.A."/>
            <person name="Jaffe D.B."/>
            <person name="Jagadeeshan S."/>
            <person name="Jeck W.R."/>
            <person name="Johnson J."/>
            <person name="Jones C.D."/>
            <person name="Jordan W.C."/>
            <person name="Karpen G.H."/>
            <person name="Kataoka E."/>
            <person name="Keightley P.D."/>
            <person name="Kheradpour P."/>
            <person name="Kirkness E.F."/>
            <person name="Koerich L.B."/>
            <person name="Kristiansen K."/>
            <person name="Kudrna D."/>
            <person name="Kulathinal R.J."/>
            <person name="Kumar S."/>
            <person name="Kwok R."/>
            <person name="Lander E."/>
            <person name="Langley C.H."/>
            <person name="Lapoint R."/>
            <person name="Lazzaro B.P."/>
            <person name="Lee S.J."/>
            <person name="Levesque L."/>
            <person name="Li R."/>
            <person name="Lin C.F."/>
            <person name="Lin M.F."/>
            <person name="Lindblad-Toh K."/>
            <person name="Llopart A."/>
            <person name="Long M."/>
            <person name="Low L."/>
            <person name="Lozovsky E."/>
            <person name="Lu J."/>
            <person name="Luo M."/>
            <person name="Machado C.A."/>
            <person name="Makalowski W."/>
            <person name="Marzo M."/>
            <person name="Matsuda M."/>
            <person name="Matzkin L."/>
            <person name="McAllister B."/>
            <person name="McBride C.S."/>
            <person name="McKernan B."/>
            <person name="McKernan K."/>
            <person name="Mendez-Lago M."/>
            <person name="Minx P."/>
            <person name="Mollenhauer M.U."/>
            <person name="Montooth K."/>
            <person name="Mount S.M."/>
            <person name="Mu X."/>
            <person name="Myers E."/>
            <person name="Negre B."/>
            <person name="Newfeld S."/>
            <person name="Nielsen R."/>
            <person name="Noor M.A."/>
            <person name="O'Grady P."/>
            <person name="Pachter L."/>
            <person name="Papaceit M."/>
            <person name="Parisi M.J."/>
            <person name="Parisi M."/>
            <person name="Parts L."/>
            <person name="Pedersen J.S."/>
            <person name="Pesole G."/>
            <person name="Phillippy A.M."/>
            <person name="Ponting C.P."/>
            <person name="Pop M."/>
            <person name="Porcelli D."/>
            <person name="Powell J.R."/>
            <person name="Prohaska S."/>
            <person name="Pruitt K."/>
            <person name="Puig M."/>
            <person name="Quesneville H."/>
            <person name="Ram K.R."/>
            <person name="Rand D."/>
            <person name="Rasmussen M.D."/>
            <person name="Reed L.K."/>
            <person name="Reenan R."/>
            <person name="Reily A."/>
            <person name="Remington K.A."/>
            <person name="Rieger T.T."/>
            <person name="Ritchie M.G."/>
            <person name="Robin C."/>
            <person name="Rogers Y.H."/>
            <person name="Rohde C."/>
            <person name="Rozas J."/>
            <person name="Rubenfield M.J."/>
            <person name="Ruiz A."/>
            <person name="Russo S."/>
            <person name="Salzberg S.L."/>
            <person name="Sanchez-Gracia A."/>
            <person name="Saranga D.J."/>
            <person name="Sato H."/>
            <person name="Schaeffer S.W."/>
            <person name="Schatz M.C."/>
            <person name="Schlenke T."/>
            <person name="Schwartz R."/>
            <person name="Segarra C."/>
            <person name="Singh R.S."/>
            <person name="Sirot L."/>
            <person name="Sirota M."/>
            <person name="Sisneros N.B."/>
            <person name="Smith C.D."/>
            <person name="Smith T.F."/>
            <person name="Spieth J."/>
            <person name="Stage D.E."/>
            <person name="Stark A."/>
            <person name="Stephan W."/>
            <person name="Strausberg R.L."/>
            <person name="Strempel S."/>
            <person name="Sturgill D."/>
            <person name="Sutton G."/>
            <person name="Sutton G.G."/>
            <person name="Tao W."/>
            <person name="Teichmann S."/>
            <person name="Tobari Y.N."/>
            <person name="Tomimura Y."/>
            <person name="Tsolas J.M."/>
            <person name="Valente V.L."/>
            <person name="Venter E."/>
            <person name="Venter J.C."/>
            <person name="Vicario S."/>
            <person name="Vieira F.G."/>
            <person name="Vilella A.J."/>
            <person name="Villasante A."/>
            <person name="Walenz B."/>
            <person name="Wang J."/>
            <person name="Wasserman M."/>
            <person name="Watts T."/>
            <person name="Wilson D."/>
            <person name="Wilson R.K."/>
            <person name="Wing R.A."/>
            <person name="Wolfner M.F."/>
            <person name="Wong A."/>
            <person name="Wong G.K."/>
            <person name="Wu C.I."/>
            <person name="Wu G."/>
            <person name="Yamamoto D."/>
            <person name="Yang H.P."/>
            <person name="Yang S.P."/>
            <person name="Yorke J.A."/>
            <person name="Yoshida K."/>
            <person name="Zdobnov E."/>
            <person name="Zhang P."/>
            <person name="Zhang Y."/>
            <person name="Zimin A.V."/>
            <person name="Baldwin J."/>
            <person name="Abdouelleil A."/>
            <person name="Abdulkadir J."/>
            <person name="Abebe A."/>
            <person name="Abera B."/>
            <person name="Abreu J."/>
            <person name="Acer S.C."/>
            <person name="Aftuck L."/>
            <person name="Alexander A."/>
            <person name="An P."/>
            <person name="Anderson E."/>
            <person name="Anderson S."/>
            <person name="Arachi H."/>
            <person name="Azer M."/>
            <person name="Bachantsang P."/>
            <person name="Barry A."/>
            <person name="Bayul T."/>
            <person name="Berlin A."/>
            <person name="Bessette D."/>
            <person name="Bloom T."/>
            <person name="Blye J."/>
            <person name="Boguslavskiy L."/>
            <person name="Bonnet C."/>
            <person name="Boukhgalter B."/>
            <person name="Bourzgui I."/>
            <person name="Brown A."/>
            <person name="Cahill P."/>
            <person name="Channer S."/>
            <person name="Cheshatsang Y."/>
            <person name="Chuda L."/>
            <person name="Citroen M."/>
            <person name="Collymore A."/>
            <person name="Cooke P."/>
            <person name="Costello M."/>
            <person name="D'Aco K."/>
            <person name="Daza R."/>
            <person name="De Haan G."/>
            <person name="DeGray S."/>
            <person name="DeMaso C."/>
            <person name="Dhargay N."/>
            <person name="Dooley K."/>
            <person name="Dooley E."/>
            <person name="Doricent M."/>
            <person name="Dorje P."/>
            <person name="Dorjee K."/>
            <person name="Dupes A."/>
            <person name="Elong R."/>
            <person name="Falk J."/>
            <person name="Farina A."/>
            <person name="Faro S."/>
            <person name="Ferguson D."/>
            <person name="Fisher S."/>
            <person name="Foley C.D."/>
            <person name="Franke A."/>
            <person name="Friedrich D."/>
            <person name="Gadbois L."/>
            <person name="Gearin G."/>
            <person name="Gearin C.R."/>
            <person name="Giannoukos G."/>
            <person name="Goode T."/>
            <person name="Graham J."/>
            <person name="Grandbois E."/>
            <person name="Grewal S."/>
            <person name="Gyaltsen K."/>
            <person name="Hafez N."/>
            <person name="Hagos B."/>
            <person name="Hall J."/>
            <person name="Henson C."/>
            <person name="Hollinger A."/>
            <person name="Honan T."/>
            <person name="Huard M.D."/>
            <person name="Hughes L."/>
            <person name="Hurhula B."/>
            <person name="Husby M.E."/>
            <person name="Kamat A."/>
            <person name="Kanga B."/>
            <person name="Kashin S."/>
            <person name="Khazanovich D."/>
            <person name="Kisner P."/>
            <person name="Lance K."/>
            <person name="Lara M."/>
            <person name="Lee W."/>
            <person name="Lennon N."/>
            <person name="Letendre F."/>
            <person name="LeVine R."/>
            <person name="Lipovsky A."/>
            <person name="Liu X."/>
            <person name="Liu J."/>
            <person name="Liu S."/>
            <person name="Lokyitsang T."/>
            <person name="Lokyitsang Y."/>
            <person name="Lubonja R."/>
            <person name="Lui A."/>
            <person name="MacDonald P."/>
            <person name="Magnisalis V."/>
            <person name="Maru K."/>
            <person name="Matthews C."/>
            <person name="McCusker W."/>
            <person name="McDonough S."/>
            <person name="Mehta T."/>
            <person name="Meldrim J."/>
            <person name="Meneus L."/>
            <person name="Mihai O."/>
            <person name="Mihalev A."/>
            <person name="Mihova T."/>
            <person name="Mittelman R."/>
            <person name="Mlenga V."/>
            <person name="Montmayeur A."/>
            <person name="Mulrain L."/>
            <person name="Navidi A."/>
            <person name="Naylor J."/>
            <person name="Negash T."/>
            <person name="Nguyen T."/>
            <person name="Nguyen N."/>
            <person name="Nicol R."/>
            <person name="Norbu C."/>
            <person name="Norbu N."/>
            <person name="Novod N."/>
            <person name="O'Neill B."/>
            <person name="Osman S."/>
            <person name="Markiewicz E."/>
            <person name="Oyono O.L."/>
            <person name="Patti C."/>
            <person name="Phunkhang P."/>
            <person name="Pierre F."/>
            <person name="Priest M."/>
            <person name="Raghuraman S."/>
            <person name="Rege F."/>
            <person name="Reyes R."/>
            <person name="Rise C."/>
            <person name="Rogov P."/>
            <person name="Ross K."/>
            <person name="Ryan E."/>
            <person name="Settipalli S."/>
            <person name="Shea T."/>
            <person name="Sherpa N."/>
            <person name="Shi L."/>
            <person name="Shih D."/>
            <person name="Sparrow T."/>
            <person name="Spaulding J."/>
            <person name="Stalker J."/>
            <person name="Stange-Thomann N."/>
            <person name="Stavropoulos S."/>
            <person name="Stone C."/>
            <person name="Strader C."/>
            <person name="Tesfaye S."/>
            <person name="Thomson T."/>
            <person name="Thoulutsang Y."/>
            <person name="Thoulutsang D."/>
            <person name="Topham K."/>
            <person name="Topping I."/>
            <person name="Tsamla T."/>
            <person name="Vassiliev H."/>
            <person name="Vo A."/>
            <person name="Wangchuk T."/>
            <person name="Wangdi T."/>
            <person name="Weiand M."/>
            <person name="Wilkinson J."/>
            <person name="Wilson A."/>
            <person name="Yadav S."/>
            <person name="Young G."/>
            <person name="Yu Q."/>
            <person name="Zembek L."/>
            <person name="Zhong D."/>
            <person name="Zimmer A."/>
            <person name="Zwirko Z."/>
            <person name="Jaffe D.B."/>
            <person name="Alvarez P."/>
            <person name="Brockman W."/>
            <person name="Butler J."/>
            <person name="Chin C."/>
            <person name="Gnerre S."/>
            <person name="Grabherr M."/>
            <person name="Kleber M."/>
            <person name="Mauceli E."/>
            <person name="MacCallum I."/>
        </authorList>
    </citation>
    <scope>NUCLEOTIDE SEQUENCE [LARGE SCALE GENOMIC DNA]</scope>
    <source>
        <strain evidence="2 3">TSC#14021-0224.01</strain>
    </source>
</reference>
<reference evidence="2 3" key="2">
    <citation type="journal article" date="2008" name="Bioinformatics">
        <title>Assembly reconciliation.</title>
        <authorList>
            <person name="Zimin A.V."/>
            <person name="Smith D.R."/>
            <person name="Sutton G."/>
            <person name="Yorke J.A."/>
        </authorList>
    </citation>
    <scope>NUCLEOTIDE SEQUENCE [LARGE SCALE GENOMIC DNA]</scope>
    <source>
        <strain evidence="2 3">TSC#14021-0224.01</strain>
    </source>
</reference>
<evidence type="ECO:0000313" key="3">
    <source>
        <dbReference type="Proteomes" id="UP000008711"/>
    </source>
</evidence>
<dbReference type="OrthoDB" id="7857671at2759"/>
<name>B3NTR8_DROER</name>
<dbReference type="HOGENOM" id="CLU_1462798_0_0_1"/>
<feature type="region of interest" description="Disordered" evidence="1">
    <location>
        <begin position="175"/>
        <end position="197"/>
    </location>
</feature>
<dbReference type="EMBL" id="CH954180">
    <property type="protein sequence ID" value="EDV47481.1"/>
    <property type="molecule type" value="Genomic_DNA"/>
</dbReference>
<organism evidence="2 3">
    <name type="scientific">Drosophila erecta</name>
    <name type="common">Fruit fly</name>
    <dbReference type="NCBI Taxonomy" id="7220"/>
    <lineage>
        <taxon>Eukaryota</taxon>
        <taxon>Metazoa</taxon>
        <taxon>Ecdysozoa</taxon>
        <taxon>Arthropoda</taxon>
        <taxon>Hexapoda</taxon>
        <taxon>Insecta</taxon>
        <taxon>Pterygota</taxon>
        <taxon>Neoptera</taxon>
        <taxon>Endopterygota</taxon>
        <taxon>Diptera</taxon>
        <taxon>Brachycera</taxon>
        <taxon>Muscomorpha</taxon>
        <taxon>Ephydroidea</taxon>
        <taxon>Drosophilidae</taxon>
        <taxon>Drosophila</taxon>
        <taxon>Sophophora</taxon>
    </lineage>
</organism>
<evidence type="ECO:0000256" key="1">
    <source>
        <dbReference type="SAM" id="MobiDB-lite"/>
    </source>
</evidence>
<dbReference type="eggNOG" id="ENOG502T7M2">
    <property type="taxonomic scope" value="Eukaryota"/>
</dbReference>
<dbReference type="PhylomeDB" id="B3NTR8"/>
<dbReference type="OMA" id="HQEYAQM"/>
<accession>B3NTR8</accession>
<proteinExistence type="predicted"/>
<gene>
    <name evidence="2" type="primary">Dere\GG17616</name>
    <name evidence="2" type="synonym">dere_GLEANR_2529</name>
    <name evidence="2" type="synonym">GG17616</name>
    <name evidence="2" type="ORF">Dere_GG17616</name>
</gene>
<evidence type="ECO:0000313" key="2">
    <source>
        <dbReference type="EMBL" id="EDV47481.1"/>
    </source>
</evidence>
<keyword evidence="3" id="KW-1185">Reference proteome</keyword>
<dbReference type="KEGG" id="der:6551624"/>
<sequence>MLSVKQRTLVIRGVRYFRLGLHHRTLGRTKGCDKTSATVLTSHLPKNQQTELLPEEPRKPEELMQHLGPRRNEQEQRRIRRAQYESHLKELLQQRPVDAEMAIQCVPFVKVSGGSENPLKRRYDSAETLLEQVSDPKELAKEVIKLTRELRMERQKNEIVMQSFLDLEESLFLKNSAPSSDNSPPKPPNQNPNCKSK</sequence>
<dbReference type="Proteomes" id="UP000008711">
    <property type="component" value="Unassembled WGS sequence"/>
</dbReference>
<protein>
    <submittedName>
        <fullName evidence="2">Uncharacterized protein</fullName>
    </submittedName>
</protein>